<evidence type="ECO:0000313" key="2">
    <source>
        <dbReference type="EMBL" id="JAT65177.1"/>
    </source>
</evidence>
<feature type="compositionally biased region" description="Polar residues" evidence="1">
    <location>
        <begin position="347"/>
        <end position="357"/>
    </location>
</feature>
<feature type="compositionally biased region" description="Low complexity" evidence="1">
    <location>
        <begin position="106"/>
        <end position="115"/>
    </location>
</feature>
<accession>A0A1D1ZE94</accession>
<organism evidence="2">
    <name type="scientific">Anthurium amnicola</name>
    <dbReference type="NCBI Taxonomy" id="1678845"/>
    <lineage>
        <taxon>Eukaryota</taxon>
        <taxon>Viridiplantae</taxon>
        <taxon>Streptophyta</taxon>
        <taxon>Embryophyta</taxon>
        <taxon>Tracheophyta</taxon>
        <taxon>Spermatophyta</taxon>
        <taxon>Magnoliopsida</taxon>
        <taxon>Liliopsida</taxon>
        <taxon>Araceae</taxon>
        <taxon>Pothoideae</taxon>
        <taxon>Potheae</taxon>
        <taxon>Anthurium</taxon>
    </lineage>
</organism>
<feature type="compositionally biased region" description="Polar residues" evidence="1">
    <location>
        <begin position="1"/>
        <end position="12"/>
    </location>
</feature>
<dbReference type="AlphaFoldDB" id="A0A1D1ZE94"/>
<feature type="compositionally biased region" description="Basic and acidic residues" evidence="1">
    <location>
        <begin position="267"/>
        <end position="285"/>
    </location>
</feature>
<protein>
    <submittedName>
        <fullName evidence="2">Uncharacterized protein PF13_0277</fullName>
    </submittedName>
</protein>
<feature type="region of interest" description="Disordered" evidence="1">
    <location>
        <begin position="341"/>
        <end position="374"/>
    </location>
</feature>
<feature type="region of interest" description="Disordered" evidence="1">
    <location>
        <begin position="1"/>
        <end position="169"/>
    </location>
</feature>
<gene>
    <name evidence="2" type="primary">PF13_0277</name>
    <name evidence="2" type="ORF">g.87833</name>
</gene>
<dbReference type="EMBL" id="GDJX01002759">
    <property type="protein sequence ID" value="JAT65177.1"/>
    <property type="molecule type" value="Transcribed_RNA"/>
</dbReference>
<sequence>MAVSAFKSTSKRGNFAGPPGDASSARHRQSEDPGKGIPARRSRSVSAVSRSPQDAPAAMSEFLNKRDNPLFCDCPASVSPTDSEKSMSVVEKGSVHGSDCRRGRSASRSSGFRSEQSGHRQEWGRSLSRIDVGRRRRSVSRSHYGNPESHVQVSTWDDGASTSSFSEAEEKTIKAVFEQMKFTQPFQNEQPLSDSGSGIYETVRSEVRRAMSEIRSDLENAIHRRDISVTAMSNGVDASPELVKPDAVDLSTDISREYAQKLQQTQERARKLRADLDTEEQRSQELSRILKETLPDSKCSEMQKSRPRRKASIERHKMSTCLTEEAMNYFDECVSISTFDTSDFSSPEDQIPSSFDDNLSRGDDSSFENKDPSASSVCLSSDPLNHPEFCHTQSRISQFSFSRKPEESVGFYDIKHYVKKFGKELQAVDEHLNVRSSYYGDDYDLNVSDESLLLEKTMLRNRIESGCLLICDVRTF</sequence>
<proteinExistence type="predicted"/>
<reference evidence="2" key="1">
    <citation type="submission" date="2015-07" db="EMBL/GenBank/DDBJ databases">
        <title>Transcriptome Assembly of Anthurium amnicola.</title>
        <authorList>
            <person name="Suzuki J."/>
        </authorList>
    </citation>
    <scope>NUCLEOTIDE SEQUENCE</scope>
</reference>
<feature type="compositionally biased region" description="Basic and acidic residues" evidence="1">
    <location>
        <begin position="358"/>
        <end position="371"/>
    </location>
</feature>
<dbReference type="PANTHER" id="PTHR34466:SF3">
    <property type="entry name" value="OS11G0129800 PROTEIN"/>
    <property type="match status" value="1"/>
</dbReference>
<feature type="compositionally biased region" description="Polar residues" evidence="1">
    <location>
        <begin position="149"/>
        <end position="166"/>
    </location>
</feature>
<evidence type="ECO:0000256" key="1">
    <source>
        <dbReference type="SAM" id="MobiDB-lite"/>
    </source>
</evidence>
<dbReference type="PANTHER" id="PTHR34466">
    <property type="entry name" value="OS11G0129800 PROTEIN"/>
    <property type="match status" value="1"/>
</dbReference>
<feature type="region of interest" description="Disordered" evidence="1">
    <location>
        <begin position="265"/>
        <end position="285"/>
    </location>
</feature>
<name>A0A1D1ZE94_9ARAE</name>